<evidence type="ECO:0000259" key="7">
    <source>
        <dbReference type="Pfam" id="PF00892"/>
    </source>
</evidence>
<name>A0A840MRL7_9PROT</name>
<feature type="domain" description="EamA" evidence="7">
    <location>
        <begin position="152"/>
        <end position="284"/>
    </location>
</feature>
<dbReference type="PANTHER" id="PTHR32322">
    <property type="entry name" value="INNER MEMBRANE TRANSPORTER"/>
    <property type="match status" value="1"/>
</dbReference>
<feature type="transmembrane region" description="Helical" evidence="6">
    <location>
        <begin position="212"/>
        <end position="233"/>
    </location>
</feature>
<feature type="transmembrane region" description="Helical" evidence="6">
    <location>
        <begin position="153"/>
        <end position="170"/>
    </location>
</feature>
<keyword evidence="3 6" id="KW-0812">Transmembrane</keyword>
<evidence type="ECO:0000313" key="9">
    <source>
        <dbReference type="Proteomes" id="UP000575898"/>
    </source>
</evidence>
<feature type="transmembrane region" description="Helical" evidence="6">
    <location>
        <begin position="245"/>
        <end position="262"/>
    </location>
</feature>
<evidence type="ECO:0000256" key="5">
    <source>
        <dbReference type="ARBA" id="ARBA00023136"/>
    </source>
</evidence>
<dbReference type="AlphaFoldDB" id="A0A840MRL7"/>
<dbReference type="EMBL" id="JACHHY010000024">
    <property type="protein sequence ID" value="MBB5020065.1"/>
    <property type="molecule type" value="Genomic_DNA"/>
</dbReference>
<sequence>MWKSTSPRLVGTLFILLSALAFGVLPLFTHYIYAAGADTRTVLILRFSIAGAVMVGVMLARNETWPRGRALLGLIAMGAIGYAGQSFCYFTALHYASAGLVALLLYLYPILVTLLAVILLKDKMTRPKLIALALASAGLVMTIGPALDGSLLGIGLGLLAAIIYSLYVIAGSRLTVGASPMASATVIMLSAATTFSLSMVNGEPAWPTGMVGWSAMVMLALISTVVAIVTFFAGLTRLGPSESSMLSTFEPVVSVAGAAWLLGDQMSIWQWFGGGLILASALLLARSGTAQAAD</sequence>
<dbReference type="Proteomes" id="UP000575898">
    <property type="component" value="Unassembled WGS sequence"/>
</dbReference>
<feature type="transmembrane region" description="Helical" evidence="6">
    <location>
        <begin position="268"/>
        <end position="285"/>
    </location>
</feature>
<evidence type="ECO:0000256" key="4">
    <source>
        <dbReference type="ARBA" id="ARBA00022989"/>
    </source>
</evidence>
<comment type="subcellular location">
    <subcellularLocation>
        <location evidence="1">Membrane</location>
        <topology evidence="1">Multi-pass membrane protein</topology>
    </subcellularLocation>
</comment>
<evidence type="ECO:0000313" key="8">
    <source>
        <dbReference type="EMBL" id="MBB5020065.1"/>
    </source>
</evidence>
<feature type="transmembrane region" description="Helical" evidence="6">
    <location>
        <begin position="129"/>
        <end position="147"/>
    </location>
</feature>
<feature type="domain" description="EamA" evidence="7">
    <location>
        <begin position="11"/>
        <end position="143"/>
    </location>
</feature>
<gene>
    <name evidence="8" type="ORF">HNQ59_003378</name>
</gene>
<dbReference type="Gene3D" id="1.10.3730.20">
    <property type="match status" value="1"/>
</dbReference>
<evidence type="ECO:0000256" key="2">
    <source>
        <dbReference type="ARBA" id="ARBA00007362"/>
    </source>
</evidence>
<feature type="transmembrane region" description="Helical" evidence="6">
    <location>
        <begin position="71"/>
        <end position="92"/>
    </location>
</feature>
<keyword evidence="5 6" id="KW-0472">Membrane</keyword>
<keyword evidence="4 6" id="KW-1133">Transmembrane helix</keyword>
<feature type="transmembrane region" description="Helical" evidence="6">
    <location>
        <begin position="182"/>
        <end position="200"/>
    </location>
</feature>
<evidence type="ECO:0000256" key="3">
    <source>
        <dbReference type="ARBA" id="ARBA00022692"/>
    </source>
</evidence>
<comment type="similarity">
    <text evidence="2">Belongs to the EamA transporter family.</text>
</comment>
<dbReference type="InterPro" id="IPR050638">
    <property type="entry name" value="AA-Vitamin_Transporters"/>
</dbReference>
<comment type="caution">
    <text evidence="8">The sequence shown here is derived from an EMBL/GenBank/DDBJ whole genome shotgun (WGS) entry which is preliminary data.</text>
</comment>
<evidence type="ECO:0000256" key="6">
    <source>
        <dbReference type="SAM" id="Phobius"/>
    </source>
</evidence>
<feature type="transmembrane region" description="Helical" evidence="6">
    <location>
        <begin position="39"/>
        <end position="59"/>
    </location>
</feature>
<accession>A0A840MRL7</accession>
<reference evidence="8 9" key="1">
    <citation type="submission" date="2020-08" db="EMBL/GenBank/DDBJ databases">
        <title>Genomic Encyclopedia of Type Strains, Phase IV (KMG-IV): sequencing the most valuable type-strain genomes for metagenomic binning, comparative biology and taxonomic classification.</title>
        <authorList>
            <person name="Goeker M."/>
        </authorList>
    </citation>
    <scope>NUCLEOTIDE SEQUENCE [LARGE SCALE GENOMIC DNA]</scope>
    <source>
        <strain evidence="8 9">DSM 27165</strain>
    </source>
</reference>
<feature type="transmembrane region" description="Helical" evidence="6">
    <location>
        <begin position="98"/>
        <end position="120"/>
    </location>
</feature>
<dbReference type="PANTHER" id="PTHR32322:SF2">
    <property type="entry name" value="EAMA DOMAIN-CONTAINING PROTEIN"/>
    <property type="match status" value="1"/>
</dbReference>
<dbReference type="GO" id="GO:0016020">
    <property type="term" value="C:membrane"/>
    <property type="evidence" value="ECO:0007669"/>
    <property type="project" value="UniProtKB-SubCell"/>
</dbReference>
<dbReference type="RefSeq" id="WP_184041476.1">
    <property type="nucleotide sequence ID" value="NZ_JACHHY010000024.1"/>
</dbReference>
<dbReference type="InterPro" id="IPR000620">
    <property type="entry name" value="EamA_dom"/>
</dbReference>
<proteinExistence type="inferred from homology"/>
<feature type="transmembrane region" description="Helical" evidence="6">
    <location>
        <begin position="12"/>
        <end position="33"/>
    </location>
</feature>
<dbReference type="SUPFAM" id="SSF103481">
    <property type="entry name" value="Multidrug resistance efflux transporter EmrE"/>
    <property type="match status" value="2"/>
</dbReference>
<organism evidence="8 9">
    <name type="scientific">Chitinivorax tropicus</name>
    <dbReference type="NCBI Taxonomy" id="714531"/>
    <lineage>
        <taxon>Bacteria</taxon>
        <taxon>Pseudomonadati</taxon>
        <taxon>Pseudomonadota</taxon>
        <taxon>Betaproteobacteria</taxon>
        <taxon>Chitinivorax</taxon>
    </lineage>
</organism>
<keyword evidence="9" id="KW-1185">Reference proteome</keyword>
<protein>
    <submittedName>
        <fullName evidence="8">Drug/metabolite transporter (DMT)-like permease</fullName>
    </submittedName>
</protein>
<evidence type="ECO:0000256" key="1">
    <source>
        <dbReference type="ARBA" id="ARBA00004141"/>
    </source>
</evidence>
<dbReference type="Pfam" id="PF00892">
    <property type="entry name" value="EamA"/>
    <property type="match status" value="2"/>
</dbReference>
<dbReference type="InterPro" id="IPR037185">
    <property type="entry name" value="EmrE-like"/>
</dbReference>